<evidence type="ECO:0000256" key="1">
    <source>
        <dbReference type="ARBA" id="ARBA00011009"/>
    </source>
</evidence>
<evidence type="ECO:0000256" key="5">
    <source>
        <dbReference type="ARBA" id="ARBA00023027"/>
    </source>
</evidence>
<dbReference type="PANTHER" id="PTHR11728:SF8">
    <property type="entry name" value="GLYCEROL-3-PHOSPHATE DEHYDROGENASE [NAD(+)]-RELATED"/>
    <property type="match status" value="1"/>
</dbReference>
<dbReference type="SUPFAM" id="SSF48179">
    <property type="entry name" value="6-phosphogluconate dehydrogenase C-terminal domain-like"/>
    <property type="match status" value="1"/>
</dbReference>
<reference evidence="10" key="1">
    <citation type="submission" date="2021-01" db="EMBL/GenBank/DDBJ databases">
        <title>Caligus Genome Assembly.</title>
        <authorList>
            <person name="Gallardo-Escarate C."/>
        </authorList>
    </citation>
    <scope>NUCLEOTIDE SEQUENCE [LARGE SCALE GENOMIC DNA]</scope>
</reference>
<dbReference type="AlphaFoldDB" id="A0A7T8KL74"/>
<dbReference type="GO" id="GO:0005829">
    <property type="term" value="C:cytosol"/>
    <property type="evidence" value="ECO:0007669"/>
    <property type="project" value="TreeGrafter"/>
</dbReference>
<feature type="domain" description="Glycerol-3-phosphate dehydrogenase NAD-dependent N-terminal" evidence="7">
    <location>
        <begin position="3"/>
        <end position="86"/>
    </location>
</feature>
<organism evidence="9 10">
    <name type="scientific">Caligus rogercresseyi</name>
    <name type="common">Sea louse</name>
    <dbReference type="NCBI Taxonomy" id="217165"/>
    <lineage>
        <taxon>Eukaryota</taxon>
        <taxon>Metazoa</taxon>
        <taxon>Ecdysozoa</taxon>
        <taxon>Arthropoda</taxon>
        <taxon>Crustacea</taxon>
        <taxon>Multicrustacea</taxon>
        <taxon>Hexanauplia</taxon>
        <taxon>Copepoda</taxon>
        <taxon>Siphonostomatoida</taxon>
        <taxon>Caligidae</taxon>
        <taxon>Caligus</taxon>
    </lineage>
</organism>
<dbReference type="GO" id="GO:0141152">
    <property type="term" value="F:glycerol-3-phosphate dehydrogenase (NAD+) activity"/>
    <property type="evidence" value="ECO:0007669"/>
    <property type="project" value="UniProtKB-EC"/>
</dbReference>
<dbReference type="EC" id="1.1.1.8" evidence="2"/>
<dbReference type="OrthoDB" id="10263760at2759"/>
<dbReference type="Gene3D" id="3.40.50.720">
    <property type="entry name" value="NAD(P)-binding Rossmann-like Domain"/>
    <property type="match status" value="1"/>
</dbReference>
<dbReference type="PANTHER" id="PTHR11728">
    <property type="entry name" value="GLYCEROL-3-PHOSPHATE DEHYDROGENASE"/>
    <property type="match status" value="1"/>
</dbReference>
<evidence type="ECO:0000313" key="9">
    <source>
        <dbReference type="EMBL" id="QQP57958.1"/>
    </source>
</evidence>
<dbReference type="InterPro" id="IPR008927">
    <property type="entry name" value="6-PGluconate_DH-like_C_sf"/>
</dbReference>
<evidence type="ECO:0000259" key="8">
    <source>
        <dbReference type="Pfam" id="PF07479"/>
    </source>
</evidence>
<dbReference type="SUPFAM" id="SSF51735">
    <property type="entry name" value="NAD(P)-binding Rossmann-fold domains"/>
    <property type="match status" value="1"/>
</dbReference>
<dbReference type="InterPro" id="IPR013328">
    <property type="entry name" value="6PGD_dom2"/>
</dbReference>
<comment type="similarity">
    <text evidence="1">Belongs to the NAD-dependent glycerol-3-phosphate dehydrogenase family.</text>
</comment>
<evidence type="ECO:0000256" key="3">
    <source>
        <dbReference type="ARBA" id="ARBA00020981"/>
    </source>
</evidence>
<keyword evidence="4" id="KW-0560">Oxidoreductase</keyword>
<dbReference type="InterPro" id="IPR011128">
    <property type="entry name" value="G3P_DH_NAD-dep_N"/>
</dbReference>
<dbReference type="Pfam" id="PF07479">
    <property type="entry name" value="NAD_Gly3P_dh_C"/>
    <property type="match status" value="1"/>
</dbReference>
<dbReference type="EMBL" id="CP045891">
    <property type="protein sequence ID" value="QQP57958.1"/>
    <property type="molecule type" value="Genomic_DNA"/>
</dbReference>
<evidence type="ECO:0000259" key="7">
    <source>
        <dbReference type="Pfam" id="PF01210"/>
    </source>
</evidence>
<keyword evidence="5" id="KW-0520">NAD</keyword>
<dbReference type="InterPro" id="IPR006109">
    <property type="entry name" value="G3P_DH_NAD-dep_C"/>
</dbReference>
<dbReference type="GO" id="GO:0005975">
    <property type="term" value="P:carbohydrate metabolic process"/>
    <property type="evidence" value="ECO:0007669"/>
    <property type="project" value="InterPro"/>
</dbReference>
<dbReference type="GO" id="GO:0051287">
    <property type="term" value="F:NAD binding"/>
    <property type="evidence" value="ECO:0007669"/>
    <property type="project" value="InterPro"/>
</dbReference>
<accession>A0A7T8KL74</accession>
<evidence type="ECO:0000256" key="6">
    <source>
        <dbReference type="ARBA" id="ARBA00048683"/>
    </source>
</evidence>
<keyword evidence="10" id="KW-1185">Reference proteome</keyword>
<sequence length="210" mass="23247">FLMMVPISYLFTDLALPLKGKIPKDALGISLIKGFQIKNGELFLLSEAISDLLDNLSMSVMMGANLATEIAEGKFCESTIGCKDYEIGRTFRSLFQTEIFRTQIVEGDSITVEIWNGNGNNTKAAIIRMGLMEMIHFVRLFHPDTQISTYLESCGVADTMTTGYGGFAKAYPEKSFEALEAEMLKGQKLQGPLTAKEVAEVIHSRNLENK</sequence>
<dbReference type="Gene3D" id="1.10.1040.10">
    <property type="entry name" value="N-(1-d-carboxylethyl)-l-norvaline Dehydrogenase, domain 2"/>
    <property type="match status" value="1"/>
</dbReference>
<feature type="non-terminal residue" evidence="9">
    <location>
        <position position="210"/>
    </location>
</feature>
<dbReference type="FunFam" id="1.10.1040.10:FF:000004">
    <property type="entry name" value="Glycerol-3-phosphate dehydrogenase [NAD(+)]"/>
    <property type="match status" value="1"/>
</dbReference>
<protein>
    <recommendedName>
        <fullName evidence="3">Glycerol-3-phosphate dehydrogenase [NAD(+)], cytoplasmic</fullName>
        <ecNumber evidence="2">1.1.1.8</ecNumber>
    </recommendedName>
</protein>
<evidence type="ECO:0000256" key="2">
    <source>
        <dbReference type="ARBA" id="ARBA00013218"/>
    </source>
</evidence>
<name>A0A7T8KL74_CALRO</name>
<feature type="domain" description="Glycerol-3-phosphate dehydrogenase NAD-dependent C-terminal" evidence="8">
    <location>
        <begin position="117"/>
        <end position="208"/>
    </location>
</feature>
<evidence type="ECO:0000313" key="10">
    <source>
        <dbReference type="Proteomes" id="UP000595437"/>
    </source>
</evidence>
<dbReference type="Pfam" id="PF01210">
    <property type="entry name" value="NAD_Gly3P_dh_N"/>
    <property type="match status" value="1"/>
</dbReference>
<evidence type="ECO:0000256" key="4">
    <source>
        <dbReference type="ARBA" id="ARBA00023002"/>
    </source>
</evidence>
<dbReference type="Proteomes" id="UP000595437">
    <property type="component" value="Chromosome 2"/>
</dbReference>
<comment type="catalytic activity">
    <reaction evidence="6">
        <text>sn-glycerol 3-phosphate + NAD(+) = dihydroxyacetone phosphate + NADH + H(+)</text>
        <dbReference type="Rhea" id="RHEA:11092"/>
        <dbReference type="ChEBI" id="CHEBI:15378"/>
        <dbReference type="ChEBI" id="CHEBI:57540"/>
        <dbReference type="ChEBI" id="CHEBI:57597"/>
        <dbReference type="ChEBI" id="CHEBI:57642"/>
        <dbReference type="ChEBI" id="CHEBI:57945"/>
        <dbReference type="EC" id="1.1.1.8"/>
    </reaction>
</comment>
<dbReference type="InterPro" id="IPR036291">
    <property type="entry name" value="NAD(P)-bd_dom_sf"/>
</dbReference>
<dbReference type="GO" id="GO:0046168">
    <property type="term" value="P:glycerol-3-phosphate catabolic process"/>
    <property type="evidence" value="ECO:0007669"/>
    <property type="project" value="InterPro"/>
</dbReference>
<proteinExistence type="inferred from homology"/>
<gene>
    <name evidence="9" type="ORF">FKW44_003124</name>
</gene>